<dbReference type="Gene3D" id="3.30.1310.10">
    <property type="entry name" value="Nucleoid-associated protein YbaB-like domain"/>
    <property type="match status" value="1"/>
</dbReference>
<dbReference type="SUPFAM" id="SSF82607">
    <property type="entry name" value="YbaB-like"/>
    <property type="match status" value="1"/>
</dbReference>
<gene>
    <name evidence="3" type="ORF">AB0E65_22980</name>
</gene>
<evidence type="ECO:0000256" key="2">
    <source>
        <dbReference type="SAM" id="MobiDB-lite"/>
    </source>
</evidence>
<proteinExistence type="predicted"/>
<accession>A0ABV2YMV7</accession>
<organism evidence="3 4">
    <name type="scientific">Streptomyces fragilis</name>
    <dbReference type="NCBI Taxonomy" id="67301"/>
    <lineage>
        <taxon>Bacteria</taxon>
        <taxon>Bacillati</taxon>
        <taxon>Actinomycetota</taxon>
        <taxon>Actinomycetes</taxon>
        <taxon>Kitasatosporales</taxon>
        <taxon>Streptomycetaceae</taxon>
        <taxon>Streptomyces</taxon>
    </lineage>
</organism>
<feature type="region of interest" description="Disordered" evidence="2">
    <location>
        <begin position="124"/>
        <end position="157"/>
    </location>
</feature>
<dbReference type="EMBL" id="JBEZUR010000046">
    <property type="protein sequence ID" value="MEU3557056.1"/>
    <property type="molecule type" value="Genomic_DNA"/>
</dbReference>
<evidence type="ECO:0000256" key="1">
    <source>
        <dbReference type="SAM" id="Coils"/>
    </source>
</evidence>
<dbReference type="Pfam" id="PF02575">
    <property type="entry name" value="YbaB_DNA_bd"/>
    <property type="match status" value="1"/>
</dbReference>
<keyword evidence="4" id="KW-1185">Reference proteome</keyword>
<dbReference type="Proteomes" id="UP001550850">
    <property type="component" value="Unassembled WGS sequence"/>
</dbReference>
<keyword evidence="1" id="KW-0175">Coiled coil</keyword>
<comment type="caution">
    <text evidence="3">The sequence shown here is derived from an EMBL/GenBank/DDBJ whole genome shotgun (WGS) entry which is preliminary data.</text>
</comment>
<dbReference type="InterPro" id="IPR004401">
    <property type="entry name" value="YbaB/EbfC"/>
</dbReference>
<dbReference type="RefSeq" id="WP_245967474.1">
    <property type="nucleotide sequence ID" value="NZ_BEVZ01000002.1"/>
</dbReference>
<sequence length="157" mass="16934">MSEPIEQRIAKAMAELESVQAAVTRAEERLSHASASVRSRDRAVEVTVGPAGELTGLKFLDNRYRSMNATQLAASVMEAVGRGRAQMAREVMATFAPLAEPSAGVPELRGVDIDWNRIFGSALSAESDGYGPRAGSRLHDEIDEDTDDGTTRRGDRS</sequence>
<reference evidence="3 4" key="1">
    <citation type="submission" date="2024-06" db="EMBL/GenBank/DDBJ databases">
        <title>The Natural Products Discovery Center: Release of the First 8490 Sequenced Strains for Exploring Actinobacteria Biosynthetic Diversity.</title>
        <authorList>
            <person name="Kalkreuter E."/>
            <person name="Kautsar S.A."/>
            <person name="Yang D."/>
            <person name="Bader C.D."/>
            <person name="Teijaro C.N."/>
            <person name="Fluegel L."/>
            <person name="Davis C.M."/>
            <person name="Simpson J.R."/>
            <person name="Lauterbach L."/>
            <person name="Steele A.D."/>
            <person name="Gui C."/>
            <person name="Meng S."/>
            <person name="Li G."/>
            <person name="Viehrig K."/>
            <person name="Ye F."/>
            <person name="Su P."/>
            <person name="Kiefer A.F."/>
            <person name="Nichols A."/>
            <person name="Cepeda A.J."/>
            <person name="Yan W."/>
            <person name="Fan B."/>
            <person name="Jiang Y."/>
            <person name="Adhikari A."/>
            <person name="Zheng C.-J."/>
            <person name="Schuster L."/>
            <person name="Cowan T.M."/>
            <person name="Smanski M.J."/>
            <person name="Chevrette M.G."/>
            <person name="De Carvalho L.P.S."/>
            <person name="Shen B."/>
        </authorList>
    </citation>
    <scope>NUCLEOTIDE SEQUENCE [LARGE SCALE GENOMIC DNA]</scope>
    <source>
        <strain evidence="3 4">NPDC038104</strain>
    </source>
</reference>
<dbReference type="InterPro" id="IPR036894">
    <property type="entry name" value="YbaB-like_sf"/>
</dbReference>
<evidence type="ECO:0000313" key="4">
    <source>
        <dbReference type="Proteomes" id="UP001550850"/>
    </source>
</evidence>
<evidence type="ECO:0000313" key="3">
    <source>
        <dbReference type="EMBL" id="MEU3557056.1"/>
    </source>
</evidence>
<name>A0ABV2YMV7_9ACTN</name>
<protein>
    <submittedName>
        <fullName evidence="3">YbaB/EbfC family nucleoid-associated protein</fullName>
    </submittedName>
</protein>
<feature type="coiled-coil region" evidence="1">
    <location>
        <begin position="9"/>
        <end position="36"/>
    </location>
</feature>